<proteinExistence type="predicted"/>
<gene>
    <name evidence="1" type="ORF">QFC21_006543</name>
</gene>
<name>A0ACC2V1D9_9TREE</name>
<protein>
    <submittedName>
        <fullName evidence="1">Uncharacterized protein</fullName>
    </submittedName>
</protein>
<evidence type="ECO:0000313" key="1">
    <source>
        <dbReference type="EMBL" id="KAJ9093052.1"/>
    </source>
</evidence>
<reference evidence="1" key="1">
    <citation type="submission" date="2023-04" db="EMBL/GenBank/DDBJ databases">
        <title>Draft Genome sequencing of Naganishia species isolated from polar environments using Oxford Nanopore Technology.</title>
        <authorList>
            <person name="Leo P."/>
            <person name="Venkateswaran K."/>
        </authorList>
    </citation>
    <scope>NUCLEOTIDE SEQUENCE</scope>
    <source>
        <strain evidence="1">MNA-CCFEE 5423</strain>
    </source>
</reference>
<organism evidence="1 2">
    <name type="scientific">Naganishia friedmannii</name>
    <dbReference type="NCBI Taxonomy" id="89922"/>
    <lineage>
        <taxon>Eukaryota</taxon>
        <taxon>Fungi</taxon>
        <taxon>Dikarya</taxon>
        <taxon>Basidiomycota</taxon>
        <taxon>Agaricomycotina</taxon>
        <taxon>Tremellomycetes</taxon>
        <taxon>Filobasidiales</taxon>
        <taxon>Filobasidiaceae</taxon>
        <taxon>Naganishia</taxon>
    </lineage>
</organism>
<comment type="caution">
    <text evidence="1">The sequence shown here is derived from an EMBL/GenBank/DDBJ whole genome shotgun (WGS) entry which is preliminary data.</text>
</comment>
<keyword evidence="2" id="KW-1185">Reference proteome</keyword>
<accession>A0ACC2V1D9</accession>
<dbReference type="EMBL" id="JASBWT010000033">
    <property type="protein sequence ID" value="KAJ9093052.1"/>
    <property type="molecule type" value="Genomic_DNA"/>
</dbReference>
<sequence length="225" mass="24353">MGLSILSARRIASVVLIAFSIVVLGLSAHIESSIPSSQIRSFGVSTESYTFSCFVAAFAIFCEIASAIQQWKKPSSILINGIAFIVPWALWFASSIAVTHSTSDDRSFCRNINDLTNDPELAGLDPEILKVAKKVFKQACSQIHASLAFSWMSFVLSTFILVGMLALGLRERRNGNRTADAWKLSVLQSSGKTVSTNAVDPFADPISYSREDVEAGGAARNNDPK</sequence>
<dbReference type="Proteomes" id="UP001227268">
    <property type="component" value="Unassembled WGS sequence"/>
</dbReference>
<evidence type="ECO:0000313" key="2">
    <source>
        <dbReference type="Proteomes" id="UP001227268"/>
    </source>
</evidence>